<gene>
    <name evidence="6" type="ORF">AKJ09_05458</name>
</gene>
<dbReference type="InterPro" id="IPR000847">
    <property type="entry name" value="LysR_HTH_N"/>
</dbReference>
<dbReference type="STRING" id="1391654.AKJ09_05458"/>
<sequence>MQLRGIDTNLVVALRALLAHRNVTRAGKAVGLSQSSMSHALSRLRAHFDDPLLVPVGRELVLTERAKELVEPVAEAIAKLERVFTPPAAFDPKTSRRLFRIAATDNLGLYALPKLAAMIQKSAPAIDIRVSALPADWSTALKRGDIDLKLGRKYAVDAALESQDLSEERFGCVVRRGHPARSKPSLEDYAALEHLFVATSTESGAGSKSTVDAILAKHGLRRRVRMTVPHFLVAPHVVASSDLALTAPLRLLAPFVKSLGLRKLELPFELPGYVLSQVWSTRSSHDEAHRWLRGEVVRCFSSAPK</sequence>
<dbReference type="KEGG" id="llu:AKJ09_05458"/>
<dbReference type="PANTHER" id="PTHR30118:SF15">
    <property type="entry name" value="TRANSCRIPTIONAL REGULATORY PROTEIN"/>
    <property type="match status" value="1"/>
</dbReference>
<evidence type="ECO:0000256" key="3">
    <source>
        <dbReference type="ARBA" id="ARBA00023125"/>
    </source>
</evidence>
<organism evidence="6 7">
    <name type="scientific">Labilithrix luteola</name>
    <dbReference type="NCBI Taxonomy" id="1391654"/>
    <lineage>
        <taxon>Bacteria</taxon>
        <taxon>Pseudomonadati</taxon>
        <taxon>Myxococcota</taxon>
        <taxon>Polyangia</taxon>
        <taxon>Polyangiales</taxon>
        <taxon>Labilitrichaceae</taxon>
        <taxon>Labilithrix</taxon>
    </lineage>
</organism>
<dbReference type="Gene3D" id="1.10.10.10">
    <property type="entry name" value="Winged helix-like DNA-binding domain superfamily/Winged helix DNA-binding domain"/>
    <property type="match status" value="1"/>
</dbReference>
<evidence type="ECO:0000313" key="7">
    <source>
        <dbReference type="Proteomes" id="UP000064967"/>
    </source>
</evidence>
<dbReference type="SUPFAM" id="SSF53850">
    <property type="entry name" value="Periplasmic binding protein-like II"/>
    <property type="match status" value="1"/>
</dbReference>
<reference evidence="6 7" key="1">
    <citation type="submission" date="2015-08" db="EMBL/GenBank/DDBJ databases">
        <authorList>
            <person name="Babu N.S."/>
            <person name="Beckwith C.J."/>
            <person name="Beseler K.G."/>
            <person name="Brison A."/>
            <person name="Carone J.V."/>
            <person name="Caskin T.P."/>
            <person name="Diamond M."/>
            <person name="Durham M.E."/>
            <person name="Foxe J.M."/>
            <person name="Go M."/>
            <person name="Henderson B.A."/>
            <person name="Jones I.B."/>
            <person name="McGettigan J.A."/>
            <person name="Micheletti S.J."/>
            <person name="Nasrallah M.E."/>
            <person name="Ortiz D."/>
            <person name="Piller C.R."/>
            <person name="Privatt S.R."/>
            <person name="Schneider S.L."/>
            <person name="Sharp S."/>
            <person name="Smith T.C."/>
            <person name="Stanton J.D."/>
            <person name="Ullery H.E."/>
            <person name="Wilson R.J."/>
            <person name="Serrano M.G."/>
            <person name="Buck G."/>
            <person name="Lee V."/>
            <person name="Wang Y."/>
            <person name="Carvalho R."/>
            <person name="Voegtly L."/>
            <person name="Shi R."/>
            <person name="Duckworth R."/>
            <person name="Johnson A."/>
            <person name="Loviza R."/>
            <person name="Walstead R."/>
            <person name="Shah Z."/>
            <person name="Kiflezghi M."/>
            <person name="Wade K."/>
            <person name="Ball S.L."/>
            <person name="Bradley K.W."/>
            <person name="Asai D.J."/>
            <person name="Bowman C.A."/>
            <person name="Russell D.A."/>
            <person name="Pope W.H."/>
            <person name="Jacobs-Sera D."/>
            <person name="Hendrix R.W."/>
            <person name="Hatfull G.F."/>
        </authorList>
    </citation>
    <scope>NUCLEOTIDE SEQUENCE [LARGE SCALE GENOMIC DNA]</scope>
    <source>
        <strain evidence="6 7">DSM 27648</strain>
    </source>
</reference>
<dbReference type="OrthoDB" id="109788at2"/>
<dbReference type="PANTHER" id="PTHR30118">
    <property type="entry name" value="HTH-TYPE TRANSCRIPTIONAL REGULATOR LEUO-RELATED"/>
    <property type="match status" value="1"/>
</dbReference>
<evidence type="ECO:0000256" key="4">
    <source>
        <dbReference type="ARBA" id="ARBA00023163"/>
    </source>
</evidence>
<comment type="similarity">
    <text evidence="1">Belongs to the LysR transcriptional regulatory family.</text>
</comment>
<proteinExistence type="inferred from homology"/>
<protein>
    <submittedName>
        <fullName evidence="6">Transcriptional regulator, LysR family</fullName>
    </submittedName>
</protein>
<dbReference type="PROSITE" id="PS50931">
    <property type="entry name" value="HTH_LYSR"/>
    <property type="match status" value="1"/>
</dbReference>
<keyword evidence="2" id="KW-0805">Transcription regulation</keyword>
<dbReference type="RefSeq" id="WP_146649836.1">
    <property type="nucleotide sequence ID" value="NZ_CP012333.1"/>
</dbReference>
<dbReference type="Gene3D" id="3.40.190.10">
    <property type="entry name" value="Periplasmic binding protein-like II"/>
    <property type="match status" value="2"/>
</dbReference>
<dbReference type="InterPro" id="IPR037402">
    <property type="entry name" value="YidZ_PBP2"/>
</dbReference>
<dbReference type="InterPro" id="IPR005119">
    <property type="entry name" value="LysR_subst-bd"/>
</dbReference>
<keyword evidence="3" id="KW-0238">DNA-binding</keyword>
<dbReference type="CDD" id="cd08417">
    <property type="entry name" value="PBP2_Nitroaromatics_like"/>
    <property type="match status" value="1"/>
</dbReference>
<dbReference type="InterPro" id="IPR036390">
    <property type="entry name" value="WH_DNA-bd_sf"/>
</dbReference>
<dbReference type="Pfam" id="PF03466">
    <property type="entry name" value="LysR_substrate"/>
    <property type="match status" value="1"/>
</dbReference>
<keyword evidence="7" id="KW-1185">Reference proteome</keyword>
<dbReference type="AlphaFoldDB" id="A0A0K1Q077"/>
<accession>A0A0K1Q077</accession>
<dbReference type="GO" id="GO:0003700">
    <property type="term" value="F:DNA-binding transcription factor activity"/>
    <property type="evidence" value="ECO:0007669"/>
    <property type="project" value="InterPro"/>
</dbReference>
<evidence type="ECO:0000259" key="5">
    <source>
        <dbReference type="PROSITE" id="PS50931"/>
    </source>
</evidence>
<dbReference type="InterPro" id="IPR036388">
    <property type="entry name" value="WH-like_DNA-bd_sf"/>
</dbReference>
<keyword evidence="4" id="KW-0804">Transcription</keyword>
<evidence type="ECO:0000256" key="1">
    <source>
        <dbReference type="ARBA" id="ARBA00009437"/>
    </source>
</evidence>
<dbReference type="Pfam" id="PF00126">
    <property type="entry name" value="HTH_1"/>
    <property type="match status" value="1"/>
</dbReference>
<dbReference type="GO" id="GO:0003677">
    <property type="term" value="F:DNA binding"/>
    <property type="evidence" value="ECO:0007669"/>
    <property type="project" value="UniProtKB-KW"/>
</dbReference>
<dbReference type="InterPro" id="IPR050389">
    <property type="entry name" value="LysR-type_TF"/>
</dbReference>
<dbReference type="SUPFAM" id="SSF46785">
    <property type="entry name" value="Winged helix' DNA-binding domain"/>
    <property type="match status" value="1"/>
</dbReference>
<dbReference type="Proteomes" id="UP000064967">
    <property type="component" value="Chromosome"/>
</dbReference>
<evidence type="ECO:0000313" key="6">
    <source>
        <dbReference type="EMBL" id="AKU98794.1"/>
    </source>
</evidence>
<name>A0A0K1Q077_9BACT</name>
<feature type="domain" description="HTH lysR-type" evidence="5">
    <location>
        <begin position="6"/>
        <end position="63"/>
    </location>
</feature>
<dbReference type="EMBL" id="CP012333">
    <property type="protein sequence ID" value="AKU98794.1"/>
    <property type="molecule type" value="Genomic_DNA"/>
</dbReference>
<evidence type="ECO:0000256" key="2">
    <source>
        <dbReference type="ARBA" id="ARBA00023015"/>
    </source>
</evidence>